<keyword evidence="3" id="KW-0949">S-adenosyl-L-methionine</keyword>
<dbReference type="InterPro" id="IPR036390">
    <property type="entry name" value="WH_DNA-bd_sf"/>
</dbReference>
<dbReference type="Gene3D" id="3.40.50.150">
    <property type="entry name" value="Vaccinia Virus protein VP39"/>
    <property type="match status" value="1"/>
</dbReference>
<evidence type="ECO:0000256" key="3">
    <source>
        <dbReference type="ARBA" id="ARBA00022691"/>
    </source>
</evidence>
<protein>
    <submittedName>
        <fullName evidence="6">Methyltransferase</fullName>
    </submittedName>
</protein>
<dbReference type="InterPro" id="IPR012967">
    <property type="entry name" value="COMT_dimerisation"/>
</dbReference>
<comment type="caution">
    <text evidence="6">The sequence shown here is derived from an EMBL/GenBank/DDBJ whole genome shotgun (WGS) entry which is preliminary data.</text>
</comment>
<name>A0ABV1XE90_9ACTN</name>
<dbReference type="RefSeq" id="WP_350791591.1">
    <property type="nucleotide sequence ID" value="NZ_JBEPEK010000771.1"/>
</dbReference>
<dbReference type="Pfam" id="PF08100">
    <property type="entry name" value="Dimerisation"/>
    <property type="match status" value="1"/>
</dbReference>
<proteinExistence type="predicted"/>
<dbReference type="Pfam" id="PF00891">
    <property type="entry name" value="Methyltransf_2"/>
    <property type="match status" value="1"/>
</dbReference>
<keyword evidence="1 6" id="KW-0489">Methyltransferase</keyword>
<evidence type="ECO:0000313" key="7">
    <source>
        <dbReference type="Proteomes" id="UP001474181"/>
    </source>
</evidence>
<evidence type="ECO:0000256" key="1">
    <source>
        <dbReference type="ARBA" id="ARBA00022603"/>
    </source>
</evidence>
<reference evidence="6 7" key="1">
    <citation type="submission" date="2024-06" db="EMBL/GenBank/DDBJ databases">
        <title>The Natural Products Discovery Center: Release of the First 8490 Sequenced Strains for Exploring Actinobacteria Biosynthetic Diversity.</title>
        <authorList>
            <person name="Kalkreuter E."/>
            <person name="Kautsar S.A."/>
            <person name="Yang D."/>
            <person name="Bader C.D."/>
            <person name="Teijaro C.N."/>
            <person name="Fluegel L."/>
            <person name="Davis C.M."/>
            <person name="Simpson J.R."/>
            <person name="Lauterbach L."/>
            <person name="Steele A.D."/>
            <person name="Gui C."/>
            <person name="Meng S."/>
            <person name="Li G."/>
            <person name="Viehrig K."/>
            <person name="Ye F."/>
            <person name="Su P."/>
            <person name="Kiefer A.F."/>
            <person name="Nichols A."/>
            <person name="Cepeda A.J."/>
            <person name="Yan W."/>
            <person name="Fan B."/>
            <person name="Jiang Y."/>
            <person name="Adhikari A."/>
            <person name="Zheng C.-J."/>
            <person name="Schuster L."/>
            <person name="Cowan T.M."/>
            <person name="Smanski M.J."/>
            <person name="Chevrette M.G."/>
            <person name="De Carvalho L.P.S."/>
            <person name="Shen B."/>
        </authorList>
    </citation>
    <scope>NUCLEOTIDE SEQUENCE [LARGE SCALE GENOMIC DNA]</scope>
    <source>
        <strain evidence="6 7">NPDC000234</strain>
    </source>
</reference>
<feature type="domain" description="O-methyltransferase C-terminal" evidence="4">
    <location>
        <begin position="128"/>
        <end position="309"/>
    </location>
</feature>
<dbReference type="PANTHER" id="PTHR43712">
    <property type="entry name" value="PUTATIVE (AFU_ORTHOLOGUE AFUA_4G14580)-RELATED"/>
    <property type="match status" value="1"/>
</dbReference>
<dbReference type="Gene3D" id="1.10.287.1350">
    <property type="match status" value="1"/>
</dbReference>
<dbReference type="InterPro" id="IPR029063">
    <property type="entry name" value="SAM-dependent_MTases_sf"/>
</dbReference>
<evidence type="ECO:0000259" key="5">
    <source>
        <dbReference type="Pfam" id="PF08100"/>
    </source>
</evidence>
<sequence>MTQQSPEMIHALAYGAYPARCLQVVSEIGVADRIDDEPVPVGKLAAACGAAPGALDRVLRLLTAYGVFEERDGGYAHTAASRVLRDDHPMSARPLLRLMGLPMHLDSLSVLQHTVMTGEPAIEVLEAEGVWAYLQEQPDEAEIFNHAMTSKAAADVPAVVDAYDFTPFGVIADIGGGRGHLLRGILDAVPGAEGVLFDRPSVVEALAFPDHPRLALHAGDFFDTVPAADAYVLMHVLHNWDDERTARILATIRKSAAPGATLLVIENVLPDERPTPAALTMDVIMLALTRGRERTEGELSALFDAAGFRFTGMTETSGTMRIAEAKAI</sequence>
<evidence type="ECO:0000313" key="6">
    <source>
        <dbReference type="EMBL" id="MER7187282.1"/>
    </source>
</evidence>
<dbReference type="PIRSF" id="PIRSF005739">
    <property type="entry name" value="O-mtase"/>
    <property type="match status" value="1"/>
</dbReference>
<organism evidence="6 7">
    <name type="scientific">Streptomyces hyaluromycini</name>
    <dbReference type="NCBI Taxonomy" id="1377993"/>
    <lineage>
        <taxon>Bacteria</taxon>
        <taxon>Bacillati</taxon>
        <taxon>Actinomycetota</taxon>
        <taxon>Actinomycetes</taxon>
        <taxon>Kitasatosporales</taxon>
        <taxon>Streptomycetaceae</taxon>
        <taxon>Streptomyces</taxon>
    </lineage>
</organism>
<dbReference type="InterPro" id="IPR036388">
    <property type="entry name" value="WH-like_DNA-bd_sf"/>
</dbReference>
<keyword evidence="7" id="KW-1185">Reference proteome</keyword>
<dbReference type="GO" id="GO:0032259">
    <property type="term" value="P:methylation"/>
    <property type="evidence" value="ECO:0007669"/>
    <property type="project" value="UniProtKB-KW"/>
</dbReference>
<dbReference type="SUPFAM" id="SSF53335">
    <property type="entry name" value="S-adenosyl-L-methionine-dependent methyltransferases"/>
    <property type="match status" value="1"/>
</dbReference>
<dbReference type="InterPro" id="IPR001077">
    <property type="entry name" value="COMT_C"/>
</dbReference>
<dbReference type="Gene3D" id="1.10.10.10">
    <property type="entry name" value="Winged helix-like DNA-binding domain superfamily/Winged helix DNA-binding domain"/>
    <property type="match status" value="1"/>
</dbReference>
<dbReference type="PROSITE" id="PS51683">
    <property type="entry name" value="SAM_OMT_II"/>
    <property type="match status" value="1"/>
</dbReference>
<dbReference type="GO" id="GO:0008168">
    <property type="term" value="F:methyltransferase activity"/>
    <property type="evidence" value="ECO:0007669"/>
    <property type="project" value="UniProtKB-KW"/>
</dbReference>
<feature type="domain" description="O-methyltransferase dimerisation" evidence="5">
    <location>
        <begin position="13"/>
        <end position="84"/>
    </location>
</feature>
<dbReference type="Proteomes" id="UP001474181">
    <property type="component" value="Unassembled WGS sequence"/>
</dbReference>
<evidence type="ECO:0000256" key="2">
    <source>
        <dbReference type="ARBA" id="ARBA00022679"/>
    </source>
</evidence>
<keyword evidence="2" id="KW-0808">Transferase</keyword>
<gene>
    <name evidence="6" type="ORF">ABT404_48820</name>
</gene>
<evidence type="ECO:0000259" key="4">
    <source>
        <dbReference type="Pfam" id="PF00891"/>
    </source>
</evidence>
<dbReference type="SUPFAM" id="SSF46785">
    <property type="entry name" value="Winged helix' DNA-binding domain"/>
    <property type="match status" value="1"/>
</dbReference>
<dbReference type="PANTHER" id="PTHR43712:SF2">
    <property type="entry name" value="O-METHYLTRANSFERASE CICE"/>
    <property type="match status" value="1"/>
</dbReference>
<dbReference type="InterPro" id="IPR016461">
    <property type="entry name" value="COMT-like"/>
</dbReference>
<dbReference type="EMBL" id="JBEPEK010000771">
    <property type="protein sequence ID" value="MER7187282.1"/>
    <property type="molecule type" value="Genomic_DNA"/>
</dbReference>
<accession>A0ABV1XE90</accession>